<name>A0ABU5ZM31_9BACL</name>
<dbReference type="Proteomes" id="UP001310386">
    <property type="component" value="Unassembled WGS sequence"/>
</dbReference>
<dbReference type="EMBL" id="JAYJLD010000033">
    <property type="protein sequence ID" value="MEB3103327.1"/>
    <property type="molecule type" value="Genomic_DNA"/>
</dbReference>
<dbReference type="InterPro" id="IPR002716">
    <property type="entry name" value="PIN_dom"/>
</dbReference>
<evidence type="ECO:0000259" key="1">
    <source>
        <dbReference type="Pfam" id="PF13470"/>
    </source>
</evidence>
<reference evidence="2" key="1">
    <citation type="submission" date="2023-12" db="EMBL/GenBank/DDBJ databases">
        <title>Fervidustalea candida gen. nov., sp. nov., a novel member of the family Paenibacillaceae isolated from a geothermal area.</title>
        <authorList>
            <person name="Li W.-J."/>
            <person name="Jiao J.-Y."/>
            <person name="Chen Y."/>
        </authorList>
    </citation>
    <scope>NUCLEOTIDE SEQUENCE</scope>
    <source>
        <strain evidence="2">SYSU GA230002</strain>
    </source>
</reference>
<accession>A0ABU5ZM31</accession>
<dbReference type="Gene3D" id="3.40.50.1010">
    <property type="entry name" value="5'-nuclease"/>
    <property type="match status" value="1"/>
</dbReference>
<keyword evidence="3" id="KW-1185">Reference proteome</keyword>
<feature type="domain" description="PIN" evidence="1">
    <location>
        <begin position="2"/>
        <end position="116"/>
    </location>
</feature>
<dbReference type="Pfam" id="PF13470">
    <property type="entry name" value="PIN_3"/>
    <property type="match status" value="1"/>
</dbReference>
<protein>
    <submittedName>
        <fullName evidence="2">PIN domain-containing protein</fullName>
    </submittedName>
</protein>
<dbReference type="SUPFAM" id="SSF88723">
    <property type="entry name" value="PIN domain-like"/>
    <property type="match status" value="1"/>
</dbReference>
<proteinExistence type="predicted"/>
<gene>
    <name evidence="2" type="ORF">VF724_16965</name>
</gene>
<dbReference type="InterPro" id="IPR029060">
    <property type="entry name" value="PIN-like_dom_sf"/>
</dbReference>
<organism evidence="2 3">
    <name type="scientific">Ferviditalea candida</name>
    <dbReference type="NCBI Taxonomy" id="3108399"/>
    <lineage>
        <taxon>Bacteria</taxon>
        <taxon>Bacillati</taxon>
        <taxon>Bacillota</taxon>
        <taxon>Bacilli</taxon>
        <taxon>Bacillales</taxon>
        <taxon>Paenibacillaceae</taxon>
        <taxon>Ferviditalea</taxon>
    </lineage>
</organism>
<evidence type="ECO:0000313" key="3">
    <source>
        <dbReference type="Proteomes" id="UP001310386"/>
    </source>
</evidence>
<dbReference type="RefSeq" id="WP_371755456.1">
    <property type="nucleotide sequence ID" value="NZ_JAYJLD010000033.1"/>
</dbReference>
<comment type="caution">
    <text evidence="2">The sequence shown here is derived from an EMBL/GenBank/DDBJ whole genome shotgun (WGS) entry which is preliminary data.</text>
</comment>
<sequence>MKILIDTNVIIDYLVDRTPFADHAERVLELCRSGEVEGFLTASAVTDIYYVVRKAAGREKTLEAIRTLCSVLDIADVGKADVLGAMELDMTDYEDALAAQCARRIKAACIVTRNTADFAASPVPAKEPAAFLRQFD</sequence>
<evidence type="ECO:0000313" key="2">
    <source>
        <dbReference type="EMBL" id="MEB3103327.1"/>
    </source>
</evidence>